<sequence length="150" mass="17651">MTTHEPQGLDIIESSSSNKPRITDETFCKLFDDHSRFDGFVIIDCRTEREYEGGHIKTAIRCHPFENQQNIPNLYKKMWRPRWCYIFHCEFSAYRGPSAFHLFENTHKASENANRKLYAYVLDGGYSVFYPKHQDYCVGTYVPEVDANFC</sequence>
<dbReference type="EMBL" id="MLAK01000575">
    <property type="protein sequence ID" value="OHT11924.1"/>
    <property type="molecule type" value="Genomic_DNA"/>
</dbReference>
<dbReference type="GO" id="GO:0005634">
    <property type="term" value="C:nucleus"/>
    <property type="evidence" value="ECO:0007669"/>
    <property type="project" value="TreeGrafter"/>
</dbReference>
<dbReference type="PANTHER" id="PTHR10828">
    <property type="entry name" value="M-PHASE INDUCER PHOSPHATASE DUAL SPECIFICITY PHOSPHATASE CDC25"/>
    <property type="match status" value="1"/>
</dbReference>
<name>A0A1J4KQ55_9EUKA</name>
<dbReference type="InterPro" id="IPR036873">
    <property type="entry name" value="Rhodanese-like_dom_sf"/>
</dbReference>
<feature type="domain" description="Rhodanese" evidence="7">
    <location>
        <begin position="36"/>
        <end position="138"/>
    </location>
</feature>
<dbReference type="GO" id="GO:0010971">
    <property type="term" value="P:positive regulation of G2/M transition of mitotic cell cycle"/>
    <property type="evidence" value="ECO:0007669"/>
    <property type="project" value="TreeGrafter"/>
</dbReference>
<dbReference type="SUPFAM" id="SSF52821">
    <property type="entry name" value="Rhodanese/Cell cycle control phosphatase"/>
    <property type="match status" value="1"/>
</dbReference>
<keyword evidence="5" id="KW-0904">Protein phosphatase</keyword>
<gene>
    <name evidence="8" type="ORF">TRFO_18388</name>
</gene>
<evidence type="ECO:0000256" key="2">
    <source>
        <dbReference type="ARBA" id="ARBA00013064"/>
    </source>
</evidence>
<dbReference type="GO" id="GO:0051301">
    <property type="term" value="P:cell division"/>
    <property type="evidence" value="ECO:0007669"/>
    <property type="project" value="UniProtKB-KW"/>
</dbReference>
<dbReference type="GO" id="GO:0004725">
    <property type="term" value="F:protein tyrosine phosphatase activity"/>
    <property type="evidence" value="ECO:0007669"/>
    <property type="project" value="UniProtKB-EC"/>
</dbReference>
<evidence type="ECO:0000313" key="8">
    <source>
        <dbReference type="EMBL" id="OHT11924.1"/>
    </source>
</evidence>
<keyword evidence="3" id="KW-0132">Cell division</keyword>
<dbReference type="AlphaFoldDB" id="A0A1J4KQ55"/>
<dbReference type="GeneID" id="94834860"/>
<evidence type="ECO:0000256" key="3">
    <source>
        <dbReference type="ARBA" id="ARBA00022618"/>
    </source>
</evidence>
<dbReference type="GO" id="GO:0005737">
    <property type="term" value="C:cytoplasm"/>
    <property type="evidence" value="ECO:0007669"/>
    <property type="project" value="TreeGrafter"/>
</dbReference>
<dbReference type="GO" id="GO:0110032">
    <property type="term" value="P:positive regulation of G2/MI transition of meiotic cell cycle"/>
    <property type="evidence" value="ECO:0007669"/>
    <property type="project" value="TreeGrafter"/>
</dbReference>
<evidence type="ECO:0000256" key="4">
    <source>
        <dbReference type="ARBA" id="ARBA00022801"/>
    </source>
</evidence>
<dbReference type="InterPro" id="IPR001763">
    <property type="entry name" value="Rhodanese-like_dom"/>
</dbReference>
<dbReference type="VEuPathDB" id="TrichDB:TRFO_18388"/>
<comment type="similarity">
    <text evidence="1">Belongs to the MPI phosphatase family.</text>
</comment>
<dbReference type="SMART" id="SM00450">
    <property type="entry name" value="RHOD"/>
    <property type="match status" value="1"/>
</dbReference>
<dbReference type="EC" id="3.1.3.48" evidence="2"/>
<accession>A0A1J4KQ55</accession>
<reference evidence="8" key="1">
    <citation type="submission" date="2016-10" db="EMBL/GenBank/DDBJ databases">
        <authorList>
            <person name="Benchimol M."/>
            <person name="Almeida L.G."/>
            <person name="Vasconcelos A.T."/>
            <person name="Perreira-Neves A."/>
            <person name="Rosa I.A."/>
            <person name="Tasca T."/>
            <person name="Bogo M.R."/>
            <person name="de Souza W."/>
        </authorList>
    </citation>
    <scope>NUCLEOTIDE SEQUENCE [LARGE SCALE GENOMIC DNA]</scope>
    <source>
        <strain evidence="8">K</strain>
    </source>
</reference>
<dbReference type="GO" id="GO:0000086">
    <property type="term" value="P:G2/M transition of mitotic cell cycle"/>
    <property type="evidence" value="ECO:0007669"/>
    <property type="project" value="TreeGrafter"/>
</dbReference>
<dbReference type="PROSITE" id="PS50206">
    <property type="entry name" value="RHODANESE_3"/>
    <property type="match status" value="1"/>
</dbReference>
<keyword evidence="9" id="KW-1185">Reference proteome</keyword>
<dbReference type="InterPro" id="IPR000751">
    <property type="entry name" value="MPI_Phosphatase"/>
</dbReference>
<dbReference type="PRINTS" id="PR00716">
    <property type="entry name" value="MPIPHPHTASE"/>
</dbReference>
<dbReference type="Gene3D" id="3.40.250.10">
    <property type="entry name" value="Rhodanese-like domain"/>
    <property type="match status" value="1"/>
</dbReference>
<keyword evidence="6" id="KW-0131">Cell cycle</keyword>
<evidence type="ECO:0000256" key="5">
    <source>
        <dbReference type="ARBA" id="ARBA00022912"/>
    </source>
</evidence>
<comment type="caution">
    <text evidence="8">The sequence shown here is derived from an EMBL/GenBank/DDBJ whole genome shotgun (WGS) entry which is preliminary data.</text>
</comment>
<evidence type="ECO:0000256" key="1">
    <source>
        <dbReference type="ARBA" id="ARBA00011065"/>
    </source>
</evidence>
<proteinExistence type="inferred from homology"/>
<protein>
    <recommendedName>
        <fullName evidence="2">protein-tyrosine-phosphatase</fullName>
        <ecNumber evidence="2">3.1.3.48</ecNumber>
    </recommendedName>
</protein>
<evidence type="ECO:0000313" key="9">
    <source>
        <dbReference type="Proteomes" id="UP000179807"/>
    </source>
</evidence>
<evidence type="ECO:0000256" key="6">
    <source>
        <dbReference type="ARBA" id="ARBA00023306"/>
    </source>
</evidence>
<keyword evidence="4" id="KW-0378">Hydrolase</keyword>
<dbReference type="RefSeq" id="XP_068365060.1">
    <property type="nucleotide sequence ID" value="XM_068500156.1"/>
</dbReference>
<evidence type="ECO:0000259" key="7">
    <source>
        <dbReference type="PROSITE" id="PS50206"/>
    </source>
</evidence>
<organism evidence="8 9">
    <name type="scientific">Tritrichomonas foetus</name>
    <dbReference type="NCBI Taxonomy" id="1144522"/>
    <lineage>
        <taxon>Eukaryota</taxon>
        <taxon>Metamonada</taxon>
        <taxon>Parabasalia</taxon>
        <taxon>Tritrichomonadida</taxon>
        <taxon>Tritrichomonadidae</taxon>
        <taxon>Tritrichomonas</taxon>
    </lineage>
</organism>
<dbReference type="Pfam" id="PF00581">
    <property type="entry name" value="Rhodanese"/>
    <property type="match status" value="1"/>
</dbReference>
<dbReference type="PANTHER" id="PTHR10828:SF17">
    <property type="entry name" value="PROTEIN-TYROSINE-PHOSPHATASE"/>
    <property type="match status" value="1"/>
</dbReference>
<dbReference type="Proteomes" id="UP000179807">
    <property type="component" value="Unassembled WGS sequence"/>
</dbReference>